<sequence>MVRVVLVGDRGRAFVSVVLDDAGKVVGTSVDADEQDGRFWVVVGCPEEREDELRAFYGMLTHGRIGTGEGRMRPPRWRDPAYPTQIHLDVQVADLQTAERAVLEYGATKLEEFPGWRVYADPVGHPFCLYPGLTEPTDRLGTLVRVAIDCADPRPMAEFWGAMLDMPRTVENSPDRIVIARDGDRLPMLALQRIPDYEPPRWPDPDYPPQMHFDIGVDDRAAKERLALERGGTRLPPQGGSCPVYADPAGHPFCLCYKGE</sequence>
<feature type="domain" description="Glyoxalase-like" evidence="1">
    <location>
        <begin position="146"/>
        <end position="256"/>
    </location>
</feature>
<dbReference type="PANTHER" id="PTHR35908">
    <property type="entry name" value="HYPOTHETICAL FUSION PROTEIN"/>
    <property type="match status" value="1"/>
</dbReference>
<dbReference type="Proteomes" id="UP000292385">
    <property type="component" value="Unassembled WGS sequence"/>
</dbReference>
<accession>A0ABY2A0D4</accession>
<dbReference type="Pfam" id="PF18029">
    <property type="entry name" value="Glyoxalase_6"/>
    <property type="match status" value="2"/>
</dbReference>
<dbReference type="PANTHER" id="PTHR35908:SF1">
    <property type="entry name" value="CONSERVED PROTEIN"/>
    <property type="match status" value="1"/>
</dbReference>
<name>A0ABY2A0D4_9ACTN</name>
<proteinExistence type="predicted"/>
<keyword evidence="3" id="KW-1185">Reference proteome</keyword>
<dbReference type="SUPFAM" id="SSF54593">
    <property type="entry name" value="Glyoxalase/Bleomycin resistance protein/Dihydroxybiphenyl dioxygenase"/>
    <property type="match status" value="2"/>
</dbReference>
<evidence type="ECO:0000313" key="2">
    <source>
        <dbReference type="EMBL" id="TCC19435.1"/>
    </source>
</evidence>
<dbReference type="Gene3D" id="3.10.180.10">
    <property type="entry name" value="2,3-Dihydroxybiphenyl 1,2-Dioxygenase, domain 1"/>
    <property type="match status" value="2"/>
</dbReference>
<reference evidence="2 3" key="1">
    <citation type="submission" date="2019-02" db="EMBL/GenBank/DDBJ databases">
        <title>Kribbella capetownensis sp. nov. and Kribbella speibonae sp. nov., isolated from soil.</title>
        <authorList>
            <person name="Curtis S.M."/>
            <person name="Norton I."/>
            <person name="Everest G.J."/>
            <person name="Meyers P.R."/>
        </authorList>
    </citation>
    <scope>NUCLEOTIDE SEQUENCE [LARGE SCALE GENOMIC DNA]</scope>
    <source>
        <strain evidence="2 3">SK5</strain>
    </source>
</reference>
<comment type="caution">
    <text evidence="2">The sequence shown here is derived from an EMBL/GenBank/DDBJ whole genome shotgun (WGS) entry which is preliminary data.</text>
</comment>
<dbReference type="RefSeq" id="WP_131466503.1">
    <property type="nucleotide sequence ID" value="NZ_SJJY01000008.1"/>
</dbReference>
<dbReference type="EMBL" id="SJJY01000008">
    <property type="protein sequence ID" value="TCC19435.1"/>
    <property type="molecule type" value="Genomic_DNA"/>
</dbReference>
<evidence type="ECO:0000259" key="1">
    <source>
        <dbReference type="Pfam" id="PF18029"/>
    </source>
</evidence>
<evidence type="ECO:0000313" key="3">
    <source>
        <dbReference type="Proteomes" id="UP000292385"/>
    </source>
</evidence>
<protein>
    <submittedName>
        <fullName evidence="2">VOC family protein</fullName>
    </submittedName>
</protein>
<gene>
    <name evidence="2" type="ORF">E0H58_31505</name>
</gene>
<dbReference type="CDD" id="cd06587">
    <property type="entry name" value="VOC"/>
    <property type="match status" value="1"/>
</dbReference>
<dbReference type="InterPro" id="IPR041581">
    <property type="entry name" value="Glyoxalase_6"/>
</dbReference>
<organism evidence="2 3">
    <name type="scientific">Kribbella speibonae</name>
    <dbReference type="NCBI Taxonomy" id="1572660"/>
    <lineage>
        <taxon>Bacteria</taxon>
        <taxon>Bacillati</taxon>
        <taxon>Actinomycetota</taxon>
        <taxon>Actinomycetes</taxon>
        <taxon>Propionibacteriales</taxon>
        <taxon>Kribbellaceae</taxon>
        <taxon>Kribbella</taxon>
    </lineage>
</organism>
<dbReference type="InterPro" id="IPR029068">
    <property type="entry name" value="Glyas_Bleomycin-R_OHBP_Dase"/>
</dbReference>
<feature type="domain" description="Glyoxalase-like" evidence="1">
    <location>
        <begin position="38"/>
        <end position="129"/>
    </location>
</feature>